<feature type="domain" description="AAA+ ATPase" evidence="1">
    <location>
        <begin position="477"/>
        <end position="600"/>
    </location>
</feature>
<gene>
    <name evidence="2" type="ORF">AK830_g7464</name>
</gene>
<name>A0A0P7BFC4_9HYPO</name>
<dbReference type="GO" id="GO:0005524">
    <property type="term" value="F:ATP binding"/>
    <property type="evidence" value="ECO:0007669"/>
    <property type="project" value="InterPro"/>
</dbReference>
<evidence type="ECO:0000313" key="3">
    <source>
        <dbReference type="Proteomes" id="UP000050424"/>
    </source>
</evidence>
<dbReference type="SMART" id="SM00382">
    <property type="entry name" value="AAA"/>
    <property type="match status" value="1"/>
</dbReference>
<dbReference type="InterPro" id="IPR054289">
    <property type="entry name" value="DUF7025"/>
</dbReference>
<accession>A0A0P7BFC4</accession>
<evidence type="ECO:0000259" key="1">
    <source>
        <dbReference type="SMART" id="SM00382"/>
    </source>
</evidence>
<dbReference type="GO" id="GO:0016887">
    <property type="term" value="F:ATP hydrolysis activity"/>
    <property type="evidence" value="ECO:0007669"/>
    <property type="project" value="InterPro"/>
</dbReference>
<dbReference type="PANTHER" id="PTHR46411">
    <property type="entry name" value="FAMILY ATPASE, PUTATIVE-RELATED"/>
    <property type="match status" value="1"/>
</dbReference>
<dbReference type="Pfam" id="PF22942">
    <property type="entry name" value="DUF7025"/>
    <property type="match status" value="1"/>
</dbReference>
<dbReference type="InterPro" id="IPR027417">
    <property type="entry name" value="P-loop_NTPase"/>
</dbReference>
<organism evidence="2 3">
    <name type="scientific">Neonectria ditissima</name>
    <dbReference type="NCBI Taxonomy" id="78410"/>
    <lineage>
        <taxon>Eukaryota</taxon>
        <taxon>Fungi</taxon>
        <taxon>Dikarya</taxon>
        <taxon>Ascomycota</taxon>
        <taxon>Pezizomycotina</taxon>
        <taxon>Sordariomycetes</taxon>
        <taxon>Hypocreomycetidae</taxon>
        <taxon>Hypocreales</taxon>
        <taxon>Nectriaceae</taxon>
        <taxon>Neonectria</taxon>
    </lineage>
</organism>
<dbReference type="Gene3D" id="3.40.50.300">
    <property type="entry name" value="P-loop containing nucleotide triphosphate hydrolases"/>
    <property type="match status" value="1"/>
</dbReference>
<proteinExistence type="predicted"/>
<evidence type="ECO:0000313" key="2">
    <source>
        <dbReference type="EMBL" id="KPM39105.1"/>
    </source>
</evidence>
<dbReference type="CDD" id="cd19481">
    <property type="entry name" value="RecA-like_protease"/>
    <property type="match status" value="1"/>
</dbReference>
<dbReference type="InterPro" id="IPR003959">
    <property type="entry name" value="ATPase_AAA_core"/>
</dbReference>
<dbReference type="AlphaFoldDB" id="A0A0P7BFC4"/>
<reference evidence="2 3" key="1">
    <citation type="submission" date="2015-09" db="EMBL/GenBank/DDBJ databases">
        <title>Draft genome of a European isolate of the apple canker pathogen Neonectria ditissima.</title>
        <authorList>
            <person name="Gomez-Cortecero A."/>
            <person name="Harrison R.J."/>
            <person name="Armitage A.D."/>
        </authorList>
    </citation>
    <scope>NUCLEOTIDE SEQUENCE [LARGE SCALE GENOMIC DNA]</scope>
    <source>
        <strain evidence="2 3">R09/05</strain>
    </source>
</reference>
<dbReference type="Pfam" id="PF00004">
    <property type="entry name" value="AAA"/>
    <property type="match status" value="1"/>
</dbReference>
<dbReference type="OrthoDB" id="10042665at2759"/>
<dbReference type="Proteomes" id="UP000050424">
    <property type="component" value="Unassembled WGS sequence"/>
</dbReference>
<keyword evidence="3" id="KW-1185">Reference proteome</keyword>
<dbReference type="STRING" id="78410.A0A0P7BFC4"/>
<dbReference type="SUPFAM" id="SSF52540">
    <property type="entry name" value="P-loop containing nucleoside triphosphate hydrolases"/>
    <property type="match status" value="1"/>
</dbReference>
<dbReference type="PANTHER" id="PTHR46411:SF3">
    <property type="entry name" value="AAA+ ATPASE DOMAIN-CONTAINING PROTEIN"/>
    <property type="match status" value="1"/>
</dbReference>
<sequence length="687" mass="77385">MGSSKAIRHPQASPIVDCTMDPSHKSSARVEVQLGQVGVGEVFDVKDVYATSESLCDCCVTWDEVKPFGRDLEEVQMAKKERDAYAIVCGRHPHAGETWRTQLIWINNTDLKSALSDVFEGYPSVDCESPELCFERPFVPFVHRWQKFLQTEADEMDLALRENLGLLRQVLESEMEDTFRDLKVFEDTGYISFDNLKLAFVPGEVVMHTQGEITAGLLRGIKLITSTDNKDVCYRFKINHVDWDGLSCGVKVRPLDLEHFDGTRRLVDMAIVPMRCHPDSQSITDRLIARGRKFESLRGQHYMSYNGRLGQMYHTQNHLDWDEDSKIALRERVMIDGGYVHDEERSAPLPLDPLDSLTSADAIRKDNARSNVHGNYTRDGDFRHIQPERYYPKNVGEPDLTPLTDEQCMLAVPTVSAFAMESKLWCRLNIDSIEEITWNSNAVDKLVLKEAEKKLVLGFVSANQSVRFDDFVPGKGKGLIMLLCGPPGTGKTFTAETVSEHLERPLYRLDVSDLGTSVGDVERRLKSALARCARWNAVLLIDEADVFLEARSTDSLVRNQMVSVFLRHLEYYSGVMILTTNRSLSIDPAFESRVDITLGFSELDEAARAQIWRNFLEKDEGNESLGDDAVAILATMILNGRQIKSAVKTARVLAASEKVPLSVDHIRVVVDLRNKASRLLKGGVHSQ</sequence>
<comment type="caution">
    <text evidence="2">The sequence shown here is derived from an EMBL/GenBank/DDBJ whole genome shotgun (WGS) entry which is preliminary data.</text>
</comment>
<protein>
    <recommendedName>
        <fullName evidence="1">AAA+ ATPase domain-containing protein</fullName>
    </recommendedName>
</protein>
<dbReference type="EMBL" id="LKCW01000116">
    <property type="protein sequence ID" value="KPM39105.1"/>
    <property type="molecule type" value="Genomic_DNA"/>
</dbReference>
<dbReference type="InterPro" id="IPR003593">
    <property type="entry name" value="AAA+_ATPase"/>
</dbReference>